<evidence type="ECO:0000256" key="1">
    <source>
        <dbReference type="SAM" id="MobiDB-lite"/>
    </source>
</evidence>
<keyword evidence="2" id="KW-1185">Reference proteome</keyword>
<feature type="compositionally biased region" description="Basic and acidic residues" evidence="1">
    <location>
        <begin position="50"/>
        <end position="73"/>
    </location>
</feature>
<accession>A0AAF5I367</accession>
<dbReference type="WBParaSite" id="TCONS_00013956.p1">
    <property type="protein sequence ID" value="TCONS_00013956.p1"/>
    <property type="gene ID" value="XLOC_009053"/>
</dbReference>
<protein>
    <submittedName>
        <fullName evidence="3">Uncharacterized protein</fullName>
    </submittedName>
</protein>
<feature type="compositionally biased region" description="Low complexity" evidence="1">
    <location>
        <begin position="38"/>
        <end position="49"/>
    </location>
</feature>
<name>A0AAF5I367_STRER</name>
<proteinExistence type="predicted"/>
<evidence type="ECO:0000313" key="2">
    <source>
        <dbReference type="Proteomes" id="UP000035681"/>
    </source>
</evidence>
<organism evidence="2 3">
    <name type="scientific">Strongyloides stercoralis</name>
    <name type="common">Threadworm</name>
    <dbReference type="NCBI Taxonomy" id="6248"/>
    <lineage>
        <taxon>Eukaryota</taxon>
        <taxon>Metazoa</taxon>
        <taxon>Ecdysozoa</taxon>
        <taxon>Nematoda</taxon>
        <taxon>Chromadorea</taxon>
        <taxon>Rhabditida</taxon>
        <taxon>Tylenchina</taxon>
        <taxon>Panagrolaimomorpha</taxon>
        <taxon>Strongyloidoidea</taxon>
        <taxon>Strongyloididae</taxon>
        <taxon>Strongyloides</taxon>
    </lineage>
</organism>
<feature type="compositionally biased region" description="Basic residues" evidence="1">
    <location>
        <begin position="74"/>
        <end position="86"/>
    </location>
</feature>
<dbReference type="AlphaFoldDB" id="A0AAF5I367"/>
<dbReference type="Proteomes" id="UP000035681">
    <property type="component" value="Unplaced"/>
</dbReference>
<feature type="region of interest" description="Disordered" evidence="1">
    <location>
        <begin position="38"/>
        <end position="114"/>
    </location>
</feature>
<evidence type="ECO:0000313" key="3">
    <source>
        <dbReference type="WBParaSite" id="TCONS_00013956.p1"/>
    </source>
</evidence>
<feature type="compositionally biased region" description="Basic and acidic residues" evidence="1">
    <location>
        <begin position="87"/>
        <end position="107"/>
    </location>
</feature>
<sequence length="131" mass="14643">NSQGSFGQIKLEANPKSKLEALSNVALPMFLFSKSSRSSLPLYSSQSFDSIKKGNKEEVGKGEGRKGLEGENKKKGKKKGKKRSTKKEREKKSTRRKKEEKARSRSEKGKKHINGGVLISTSIYKIIQVQM</sequence>
<reference evidence="3" key="1">
    <citation type="submission" date="2024-02" db="UniProtKB">
        <authorList>
            <consortium name="WormBaseParasite"/>
        </authorList>
    </citation>
    <scope>IDENTIFICATION</scope>
</reference>